<proteinExistence type="predicted"/>
<evidence type="ECO:0000313" key="3">
    <source>
        <dbReference type="Proteomes" id="UP001189429"/>
    </source>
</evidence>
<feature type="non-terminal residue" evidence="2">
    <location>
        <position position="1"/>
    </location>
</feature>
<organism evidence="2 3">
    <name type="scientific">Prorocentrum cordatum</name>
    <dbReference type="NCBI Taxonomy" id="2364126"/>
    <lineage>
        <taxon>Eukaryota</taxon>
        <taxon>Sar</taxon>
        <taxon>Alveolata</taxon>
        <taxon>Dinophyceae</taxon>
        <taxon>Prorocentrales</taxon>
        <taxon>Prorocentraceae</taxon>
        <taxon>Prorocentrum</taxon>
    </lineage>
</organism>
<evidence type="ECO:0000313" key="2">
    <source>
        <dbReference type="EMBL" id="CAK0863932.1"/>
    </source>
</evidence>
<comment type="caution">
    <text evidence="2">The sequence shown here is derived from an EMBL/GenBank/DDBJ whole genome shotgun (WGS) entry which is preliminary data.</text>
</comment>
<name>A0ABN9UWL1_9DINO</name>
<evidence type="ECO:0000256" key="1">
    <source>
        <dbReference type="SAM" id="MobiDB-lite"/>
    </source>
</evidence>
<dbReference type="Proteomes" id="UP001189429">
    <property type="component" value="Unassembled WGS sequence"/>
</dbReference>
<feature type="compositionally biased region" description="Basic and acidic residues" evidence="1">
    <location>
        <begin position="32"/>
        <end position="43"/>
    </location>
</feature>
<keyword evidence="3" id="KW-1185">Reference proteome</keyword>
<feature type="region of interest" description="Disordered" evidence="1">
    <location>
        <begin position="1"/>
        <end position="59"/>
    </location>
</feature>
<gene>
    <name evidence="2" type="ORF">PCOR1329_LOCUS51951</name>
</gene>
<accession>A0ABN9UWL1</accession>
<sequence>WPFCCSSAPPRGRRRERPPRSGERRPRRPRRHAAEKARLEPGPRDSAAGEAVRRPCEEREDRGWHTWQKAAEAVEAVRKDITVDAKGSVKNGWWDLPKEGSGFGKAAREFCERLVRGQEPMPSEAEIASAQEAAARSPMEHPYLRSMQYRKGGYAILLALRDAERSPAYPGFSTIKEVCRLGQKYCDDPMEEMGRTTLRAGTTTTAGSPTSRC</sequence>
<dbReference type="EMBL" id="CAUYUJ010016317">
    <property type="protein sequence ID" value="CAK0863932.1"/>
    <property type="molecule type" value="Genomic_DNA"/>
</dbReference>
<reference evidence="2" key="1">
    <citation type="submission" date="2023-10" db="EMBL/GenBank/DDBJ databases">
        <authorList>
            <person name="Chen Y."/>
            <person name="Shah S."/>
            <person name="Dougan E. K."/>
            <person name="Thang M."/>
            <person name="Chan C."/>
        </authorList>
    </citation>
    <scope>NUCLEOTIDE SEQUENCE [LARGE SCALE GENOMIC DNA]</scope>
</reference>
<protein>
    <submittedName>
        <fullName evidence="2">Uncharacterized protein</fullName>
    </submittedName>
</protein>